<evidence type="ECO:0000313" key="3">
    <source>
        <dbReference type="Proteomes" id="UP000005095"/>
    </source>
</evidence>
<keyword evidence="3" id="KW-1185">Reference proteome</keyword>
<organism evidence="2 3">
    <name type="scientific">Methanofollis liminatans DSM 4140</name>
    <dbReference type="NCBI Taxonomy" id="28892"/>
    <lineage>
        <taxon>Archaea</taxon>
        <taxon>Methanobacteriati</taxon>
        <taxon>Methanobacteriota</taxon>
        <taxon>Stenosarchaea group</taxon>
        <taxon>Methanomicrobia</taxon>
        <taxon>Methanomicrobiales</taxon>
        <taxon>Methanomicrobiaceae</taxon>
        <taxon>Methanofollis</taxon>
    </lineage>
</organism>
<feature type="transmembrane region" description="Helical" evidence="1">
    <location>
        <begin position="172"/>
        <end position="191"/>
    </location>
</feature>
<reference evidence="2 3" key="1">
    <citation type="submission" date="2011-08" db="EMBL/GenBank/DDBJ databases">
        <title>The complete genome of Methanofollis liminatans DSM 4140.</title>
        <authorList>
            <consortium name="US DOE Joint Genome Institute (JGI-PGF)"/>
            <person name="Lucas S."/>
            <person name="Han J."/>
            <person name="Lapidus A."/>
            <person name="Bruce D."/>
            <person name="Goodwin L."/>
            <person name="Pitluck S."/>
            <person name="Peters L."/>
            <person name="Kyrpides N."/>
            <person name="Mavromatis K."/>
            <person name="Ivanova N."/>
            <person name="Mikhailova N."/>
            <person name="Lu M."/>
            <person name="Detter J.C."/>
            <person name="Tapia R."/>
            <person name="Han C."/>
            <person name="Land M."/>
            <person name="Hauser L."/>
            <person name="Markowitz V."/>
            <person name="Cheng J.-F."/>
            <person name="Hugenholtz P."/>
            <person name="Woyke T."/>
            <person name="Wu D."/>
            <person name="Spring S."/>
            <person name="Schuler E."/>
            <person name="Brambilla E."/>
            <person name="Klenk H.-P."/>
            <person name="Eisen J.A."/>
        </authorList>
    </citation>
    <scope>NUCLEOTIDE SEQUENCE [LARGE SCALE GENOMIC DNA]</scope>
    <source>
        <strain evidence="2 3">DSM 4140</strain>
    </source>
</reference>
<dbReference type="HOGENOM" id="CLU_751449_0_0_2"/>
<feature type="transmembrane region" description="Helical" evidence="1">
    <location>
        <begin position="69"/>
        <end position="88"/>
    </location>
</feature>
<keyword evidence="1" id="KW-0472">Membrane</keyword>
<feature type="transmembrane region" description="Helical" evidence="1">
    <location>
        <begin position="44"/>
        <end position="63"/>
    </location>
</feature>
<accession>J0RYJ4</accession>
<keyword evidence="1" id="KW-0812">Transmembrane</keyword>
<name>J0RYJ4_9EURY</name>
<feature type="transmembrane region" description="Helical" evidence="1">
    <location>
        <begin position="263"/>
        <end position="281"/>
    </location>
</feature>
<evidence type="ECO:0000256" key="1">
    <source>
        <dbReference type="SAM" id="Phobius"/>
    </source>
</evidence>
<gene>
    <name evidence="2" type="ORF">Metli_0659</name>
</gene>
<sequence length="375" mass="41312">MRLFSGMQAGCTGEVRSFCTMITEALGQTETYENTLRESLKTGMVERVVLTGAAMAIVIPALILPDFFLFWIVASFLLYMVNPFVMFIPSGGGGSPLPNREEILAYTRKLKEIGALKGTVTSNTSGIAEVFWNLFFINSQPLAPAFWLIYSVDIVIALAGAATGLFGLRVALLVAVQSIAIIAFYAAIWRMKPYSPGFFRSVIDLRHDVSAGIRGGIRSAVTILLVIGVGTAIAGTLVIAAMLLPGMTFNRLMDLEGISLLQIFLPVVPLLLAQIFTVRYLQGKYSQILLTGVIRERQNILKNQILPAAQALEKRTAKEGADVCEELDELKRQFMRLSMYQPERHRLGGAFTVYIILPNLRVVFTPQEKKKAPDQ</sequence>
<dbReference type="AlphaFoldDB" id="J0RYJ4"/>
<dbReference type="STRING" id="28892.Metli_0659"/>
<protein>
    <submittedName>
        <fullName evidence="2">Uncharacterized protein</fullName>
    </submittedName>
</protein>
<dbReference type="EMBL" id="CM001555">
    <property type="protein sequence ID" value="EJG06626.1"/>
    <property type="molecule type" value="Genomic_DNA"/>
</dbReference>
<evidence type="ECO:0000313" key="2">
    <source>
        <dbReference type="EMBL" id="EJG06626.1"/>
    </source>
</evidence>
<keyword evidence="1" id="KW-1133">Transmembrane helix</keyword>
<feature type="transmembrane region" description="Helical" evidence="1">
    <location>
        <begin position="145"/>
        <end position="166"/>
    </location>
</feature>
<feature type="transmembrane region" description="Helical" evidence="1">
    <location>
        <begin position="220"/>
        <end position="243"/>
    </location>
</feature>
<proteinExistence type="predicted"/>
<dbReference type="Proteomes" id="UP000005095">
    <property type="component" value="Chromosome"/>
</dbReference>